<sequence length="279" mass="32163">MSLIDFNSATINTRRYSGNGGNKYGVNFNDENWILKFPKSTQDLNNPKASYATSPLSEYLGSKIYESFGIPVHEVKLGFRKPGPGTRNKLVVACKDFLDSEQRLIEFKNTKNAQFFEGGNAGTSGAGTRLDEVLETIERSLDFIGFREDVRTRFWDMFVVDYVLGNNDRNNTNWGIIATDKQILGLSPVYDNGNSFFDKRNIDQFETRLPDELLLKEDAYETLVSAYVDDSGNHIILLKSFLQWLIRVVMKLSSDLFQIFEWQKLRKYLMKFLLLKMKY</sequence>
<keyword evidence="5" id="KW-1185">Reference proteome</keyword>
<evidence type="ECO:0000256" key="2">
    <source>
        <dbReference type="ARBA" id="ARBA00022777"/>
    </source>
</evidence>
<comment type="caution">
    <text evidence="4">The sequence shown here is derived from an EMBL/GenBank/DDBJ whole genome shotgun (WGS) entry which is preliminary data.</text>
</comment>
<dbReference type="RefSeq" id="WP_183538998.1">
    <property type="nucleotide sequence ID" value="NZ_JACHHV010000005.1"/>
</dbReference>
<proteinExistence type="predicted"/>
<dbReference type="AlphaFoldDB" id="A0A841C5K9"/>
<accession>A0A841C5K9</accession>
<dbReference type="GO" id="GO:0016301">
    <property type="term" value="F:kinase activity"/>
    <property type="evidence" value="ECO:0007669"/>
    <property type="project" value="UniProtKB-KW"/>
</dbReference>
<reference evidence="4 5" key="1">
    <citation type="submission" date="2020-08" db="EMBL/GenBank/DDBJ databases">
        <title>Genomic Encyclopedia of Type Strains, Phase IV (KMG-IV): sequencing the most valuable type-strain genomes for metagenomic binning, comparative biology and taxonomic classification.</title>
        <authorList>
            <person name="Goeker M."/>
        </authorList>
    </citation>
    <scope>NUCLEOTIDE SEQUENCE [LARGE SCALE GENOMIC DNA]</scope>
    <source>
        <strain evidence="4 5">DSM 14925</strain>
    </source>
</reference>
<dbReference type="EMBL" id="JACHHV010000005">
    <property type="protein sequence ID" value="MBB5887634.1"/>
    <property type="molecule type" value="Genomic_DNA"/>
</dbReference>
<evidence type="ECO:0000313" key="4">
    <source>
        <dbReference type="EMBL" id="MBB5887634.1"/>
    </source>
</evidence>
<name>A0A841C5K9_9LACT</name>
<feature type="domain" description="HipA-like C-terminal" evidence="3">
    <location>
        <begin position="29"/>
        <end position="195"/>
    </location>
</feature>
<dbReference type="Pfam" id="PF07804">
    <property type="entry name" value="HipA_C"/>
    <property type="match status" value="1"/>
</dbReference>
<evidence type="ECO:0000256" key="1">
    <source>
        <dbReference type="ARBA" id="ARBA00022679"/>
    </source>
</evidence>
<dbReference type="Proteomes" id="UP000562464">
    <property type="component" value="Unassembled WGS sequence"/>
</dbReference>
<evidence type="ECO:0000259" key="3">
    <source>
        <dbReference type="Pfam" id="PF07804"/>
    </source>
</evidence>
<dbReference type="InterPro" id="IPR012893">
    <property type="entry name" value="HipA-like_C"/>
</dbReference>
<keyword evidence="2" id="KW-0418">Kinase</keyword>
<dbReference type="CDD" id="cd17792">
    <property type="entry name" value="CtkA"/>
    <property type="match status" value="1"/>
</dbReference>
<gene>
    <name evidence="4" type="ORF">HNQ37_000506</name>
</gene>
<organism evidence="4 5">
    <name type="scientific">Lactovum miscens</name>
    <dbReference type="NCBI Taxonomy" id="190387"/>
    <lineage>
        <taxon>Bacteria</taxon>
        <taxon>Bacillati</taxon>
        <taxon>Bacillota</taxon>
        <taxon>Bacilli</taxon>
        <taxon>Lactobacillales</taxon>
        <taxon>Streptococcaceae</taxon>
        <taxon>Lactovum</taxon>
    </lineage>
</organism>
<protein>
    <recommendedName>
        <fullName evidence="3">HipA-like C-terminal domain-containing protein</fullName>
    </recommendedName>
</protein>
<dbReference type="Gene3D" id="1.10.1070.20">
    <property type="match status" value="1"/>
</dbReference>
<evidence type="ECO:0000313" key="5">
    <source>
        <dbReference type="Proteomes" id="UP000562464"/>
    </source>
</evidence>
<keyword evidence="1" id="KW-0808">Transferase</keyword>
<dbReference type="Gene3D" id="3.30.200.120">
    <property type="match status" value="1"/>
</dbReference>